<dbReference type="PROSITE" id="PS00108">
    <property type="entry name" value="PROTEIN_KINASE_ST"/>
    <property type="match status" value="1"/>
</dbReference>
<dbReference type="Proteomes" id="UP000053342">
    <property type="component" value="Unassembled WGS sequence"/>
</dbReference>
<evidence type="ECO:0000256" key="7">
    <source>
        <dbReference type="ARBA" id="ARBA00022840"/>
    </source>
</evidence>
<protein>
    <recommendedName>
        <fullName evidence="2">non-specific serine/threonine protein kinase</fullName>
        <ecNumber evidence="2">2.7.11.1</ecNumber>
    </recommendedName>
</protein>
<dbReference type="InterPro" id="IPR011009">
    <property type="entry name" value="Kinase-like_dom_sf"/>
</dbReference>
<dbReference type="VEuPathDB" id="FungiDB:PV06_00156"/>
<evidence type="ECO:0000256" key="9">
    <source>
        <dbReference type="ARBA" id="ARBA00048679"/>
    </source>
</evidence>
<evidence type="ECO:0000256" key="4">
    <source>
        <dbReference type="ARBA" id="ARBA00022679"/>
    </source>
</evidence>
<comment type="catalytic activity">
    <reaction evidence="8">
        <text>L-threonyl-[protein] + ATP = O-phospho-L-threonyl-[protein] + ADP + H(+)</text>
        <dbReference type="Rhea" id="RHEA:46608"/>
        <dbReference type="Rhea" id="RHEA-COMP:11060"/>
        <dbReference type="Rhea" id="RHEA-COMP:11605"/>
        <dbReference type="ChEBI" id="CHEBI:15378"/>
        <dbReference type="ChEBI" id="CHEBI:30013"/>
        <dbReference type="ChEBI" id="CHEBI:30616"/>
        <dbReference type="ChEBI" id="CHEBI:61977"/>
        <dbReference type="ChEBI" id="CHEBI:456216"/>
        <dbReference type="EC" id="2.7.11.1"/>
    </reaction>
</comment>
<sequence length="923" mass="104496">MAPNGQPEAQPDAGASSSKPWQRIMMVFRPKRSTDHRHAQNQQREAAPPPHALRLRRIWSEQNLTDGIRTNTVVNFSIRPQIDCQLITFLREKRLERDFPIRWLDHDSYEIVKNASRACLSHLKENYRNGEPQIYRTSAEAELLTYFANGESKVVGQVQTKHIHAWAKYVPIEIARYGAKNPGSLLQLRITWRFDFYDLGPAAGGGSSTESLAKRLRWQMKQNYETNYIKEDFLSRPAREAILTHEHIRELINKDRSLRDKFGPSEACPDRIAFVERVLNFGTRLLASCISAEVPLSRLHVLVCKAKYEDRHLPLRGPAQVPHVDGRNDWLEKVYLREIQKSQKIFQVYDFDKNELRAKMNNGSYEIIDEFTTIPILGPGKLLGQGAFGTVHEVSIHQEHHNFDMDMFALKQLHTPRMGVSTAFKQEHDVFSNIMKVEHPAILIPLAMWRKKHSTGPSSDTFCMLYPLGEGSLAEYLREHRERPKLTKDFVLHLMRQLLKIAEGLDAIHRLAPADLSLGDVGSASLRPPPAEHRLNHSVCHRDLKPGNIIIFHDGWKISDFGTSRILQIVSGKSSIDILDKELGDPEYGPPDPTQGTPSGRKYDIWSLGCIFLEILLTLFEEGTDDQLDGLGGDNPELQPRHRLDVFGDERLEYQTDDIGHIARYWYKEKKSGKYLLSPPVEKRLDFLGRRTQEYDQFDTLVDLVRTMLSIKPAHRPTAESVLGTLKTIDLQVRANLSAGHEDFYTRPGSHRIPFASQSNTDAGSQRNADQGGADPVRNLPTRNLDEILTARTSPDRLSRRTLSASSEQVRPAVFDHEDVANLVSYSEPPVEAGPSRERILIHGGTNVNDPDHTEMARTTQAEFLSPPVSPVSRRRSSSASGHAPLVHRDTSTSEDDSAAGPSNRRRPRTPSISLTDYDGEEG</sequence>
<evidence type="ECO:0000256" key="11">
    <source>
        <dbReference type="SAM" id="MobiDB-lite"/>
    </source>
</evidence>
<proteinExistence type="inferred from homology"/>
<dbReference type="EC" id="2.7.11.1" evidence="2"/>
<reference evidence="13 14" key="1">
    <citation type="submission" date="2015-01" db="EMBL/GenBank/DDBJ databases">
        <title>The Genome Sequence of Exophiala oligosperma CBS72588.</title>
        <authorList>
            <consortium name="The Broad Institute Genomics Platform"/>
            <person name="Cuomo C."/>
            <person name="de Hoog S."/>
            <person name="Gorbushina A."/>
            <person name="Stielow B."/>
            <person name="Teixiera M."/>
            <person name="Abouelleil A."/>
            <person name="Chapman S.B."/>
            <person name="Priest M."/>
            <person name="Young S.K."/>
            <person name="Wortman J."/>
            <person name="Nusbaum C."/>
            <person name="Birren B."/>
        </authorList>
    </citation>
    <scope>NUCLEOTIDE SEQUENCE [LARGE SCALE GENOMIC DNA]</scope>
    <source>
        <strain evidence="13 14">CBS 72588</strain>
    </source>
</reference>
<dbReference type="GeneID" id="27352230"/>
<keyword evidence="7 10" id="KW-0067">ATP-binding</keyword>
<evidence type="ECO:0000256" key="1">
    <source>
        <dbReference type="ARBA" id="ARBA00010886"/>
    </source>
</evidence>
<comment type="catalytic activity">
    <reaction evidence="9">
        <text>L-seryl-[protein] + ATP = O-phospho-L-seryl-[protein] + ADP + H(+)</text>
        <dbReference type="Rhea" id="RHEA:17989"/>
        <dbReference type="Rhea" id="RHEA-COMP:9863"/>
        <dbReference type="Rhea" id="RHEA-COMP:11604"/>
        <dbReference type="ChEBI" id="CHEBI:15378"/>
        <dbReference type="ChEBI" id="CHEBI:29999"/>
        <dbReference type="ChEBI" id="CHEBI:30616"/>
        <dbReference type="ChEBI" id="CHEBI:83421"/>
        <dbReference type="ChEBI" id="CHEBI:456216"/>
        <dbReference type="EC" id="2.7.11.1"/>
    </reaction>
</comment>
<evidence type="ECO:0000256" key="10">
    <source>
        <dbReference type="PROSITE-ProRule" id="PRU10141"/>
    </source>
</evidence>
<dbReference type="CDD" id="cd00180">
    <property type="entry name" value="PKc"/>
    <property type="match status" value="1"/>
</dbReference>
<feature type="region of interest" description="Disordered" evidence="11">
    <location>
        <begin position="742"/>
        <end position="786"/>
    </location>
</feature>
<keyword evidence="6" id="KW-0418">Kinase</keyword>
<keyword evidence="3" id="KW-0723">Serine/threonine-protein kinase</keyword>
<feature type="binding site" evidence="10">
    <location>
        <position position="411"/>
    </location>
    <ligand>
        <name>ATP</name>
        <dbReference type="ChEBI" id="CHEBI:30616"/>
    </ligand>
</feature>
<feature type="region of interest" description="Disordered" evidence="11">
    <location>
        <begin position="1"/>
        <end position="22"/>
    </location>
</feature>
<dbReference type="HOGENOM" id="CLU_316169_0_0_1"/>
<feature type="domain" description="Protein kinase" evidence="12">
    <location>
        <begin position="377"/>
        <end position="729"/>
    </location>
</feature>
<keyword evidence="4" id="KW-0808">Transferase</keyword>
<dbReference type="InterPro" id="IPR050660">
    <property type="entry name" value="NEK_Ser/Thr_kinase"/>
</dbReference>
<dbReference type="GO" id="GO:0005524">
    <property type="term" value="F:ATP binding"/>
    <property type="evidence" value="ECO:0007669"/>
    <property type="project" value="UniProtKB-UniRule"/>
</dbReference>
<dbReference type="GO" id="GO:0004674">
    <property type="term" value="F:protein serine/threonine kinase activity"/>
    <property type="evidence" value="ECO:0007669"/>
    <property type="project" value="UniProtKB-KW"/>
</dbReference>
<accession>A0A0D2B5E8</accession>
<dbReference type="RefSeq" id="XP_016267677.1">
    <property type="nucleotide sequence ID" value="XM_016400624.1"/>
</dbReference>
<keyword evidence="14" id="KW-1185">Reference proteome</keyword>
<dbReference type="AlphaFoldDB" id="A0A0D2B5E8"/>
<keyword evidence="5 10" id="KW-0547">Nucleotide-binding</keyword>
<dbReference type="Gene3D" id="1.10.510.10">
    <property type="entry name" value="Transferase(Phosphotransferase) domain 1"/>
    <property type="match status" value="1"/>
</dbReference>
<dbReference type="PANTHER" id="PTHR43671">
    <property type="entry name" value="SERINE/THREONINE-PROTEIN KINASE NEK"/>
    <property type="match status" value="1"/>
</dbReference>
<dbReference type="InterPro" id="IPR008271">
    <property type="entry name" value="Ser/Thr_kinase_AS"/>
</dbReference>
<dbReference type="STRING" id="215243.A0A0D2B5E8"/>
<comment type="similarity">
    <text evidence="1">Belongs to the protein kinase superfamily. NEK Ser/Thr protein kinase family. NIMA subfamily.</text>
</comment>
<dbReference type="InterPro" id="IPR000719">
    <property type="entry name" value="Prot_kinase_dom"/>
</dbReference>
<organism evidence="13 14">
    <name type="scientific">Exophiala oligosperma</name>
    <dbReference type="NCBI Taxonomy" id="215243"/>
    <lineage>
        <taxon>Eukaryota</taxon>
        <taxon>Fungi</taxon>
        <taxon>Dikarya</taxon>
        <taxon>Ascomycota</taxon>
        <taxon>Pezizomycotina</taxon>
        <taxon>Eurotiomycetes</taxon>
        <taxon>Chaetothyriomycetidae</taxon>
        <taxon>Chaetothyriales</taxon>
        <taxon>Herpotrichiellaceae</taxon>
        <taxon>Exophiala</taxon>
    </lineage>
</organism>
<gene>
    <name evidence="13" type="ORF">PV06_00156</name>
</gene>
<dbReference type="OrthoDB" id="5986190at2759"/>
<evidence type="ECO:0000256" key="5">
    <source>
        <dbReference type="ARBA" id="ARBA00022741"/>
    </source>
</evidence>
<evidence type="ECO:0000313" key="13">
    <source>
        <dbReference type="EMBL" id="KIW47461.1"/>
    </source>
</evidence>
<dbReference type="PROSITE" id="PS50011">
    <property type="entry name" value="PROTEIN_KINASE_DOM"/>
    <property type="match status" value="1"/>
</dbReference>
<feature type="region of interest" description="Disordered" evidence="11">
    <location>
        <begin position="860"/>
        <end position="923"/>
    </location>
</feature>
<evidence type="ECO:0000256" key="3">
    <source>
        <dbReference type="ARBA" id="ARBA00022527"/>
    </source>
</evidence>
<feature type="compositionally biased region" description="Polar residues" evidence="11">
    <location>
        <begin position="756"/>
        <end position="769"/>
    </location>
</feature>
<dbReference type="PROSITE" id="PS00107">
    <property type="entry name" value="PROTEIN_KINASE_ATP"/>
    <property type="match status" value="1"/>
</dbReference>
<dbReference type="SMART" id="SM00220">
    <property type="entry name" value="S_TKc"/>
    <property type="match status" value="1"/>
</dbReference>
<dbReference type="Pfam" id="PF00069">
    <property type="entry name" value="Pkinase"/>
    <property type="match status" value="1"/>
</dbReference>
<evidence type="ECO:0000313" key="14">
    <source>
        <dbReference type="Proteomes" id="UP000053342"/>
    </source>
</evidence>
<evidence type="ECO:0000259" key="12">
    <source>
        <dbReference type="PROSITE" id="PS50011"/>
    </source>
</evidence>
<dbReference type="EMBL" id="KN847332">
    <property type="protein sequence ID" value="KIW47461.1"/>
    <property type="molecule type" value="Genomic_DNA"/>
</dbReference>
<dbReference type="SUPFAM" id="SSF56112">
    <property type="entry name" value="Protein kinase-like (PK-like)"/>
    <property type="match status" value="1"/>
</dbReference>
<evidence type="ECO:0000256" key="6">
    <source>
        <dbReference type="ARBA" id="ARBA00022777"/>
    </source>
</evidence>
<evidence type="ECO:0000256" key="8">
    <source>
        <dbReference type="ARBA" id="ARBA00047899"/>
    </source>
</evidence>
<dbReference type="InterPro" id="IPR017441">
    <property type="entry name" value="Protein_kinase_ATP_BS"/>
</dbReference>
<feature type="region of interest" description="Disordered" evidence="11">
    <location>
        <begin position="791"/>
        <end position="810"/>
    </location>
</feature>
<dbReference type="PANTHER" id="PTHR43671:SF98">
    <property type="entry name" value="SERINE_THREONINE-PROTEIN KINASE NEK11"/>
    <property type="match status" value="1"/>
</dbReference>
<evidence type="ECO:0000256" key="2">
    <source>
        <dbReference type="ARBA" id="ARBA00012513"/>
    </source>
</evidence>
<name>A0A0D2B5E8_9EURO</name>